<name>A0A078AQ91_STYLE</name>
<evidence type="ECO:0000313" key="7">
    <source>
        <dbReference type="Proteomes" id="UP000039865"/>
    </source>
</evidence>
<dbReference type="PROSITE" id="PS51419">
    <property type="entry name" value="RAB"/>
    <property type="match status" value="1"/>
</dbReference>
<evidence type="ECO:0000256" key="2">
    <source>
        <dbReference type="ARBA" id="ARBA00022741"/>
    </source>
</evidence>
<dbReference type="InterPro" id="IPR005225">
    <property type="entry name" value="Small_GTP-bd"/>
</dbReference>
<dbReference type="PRINTS" id="PR00449">
    <property type="entry name" value="RASTRNSFRMNG"/>
</dbReference>
<keyword evidence="2" id="KW-0547">Nucleotide-binding</keyword>
<dbReference type="Gene3D" id="3.40.50.300">
    <property type="entry name" value="P-loop containing nucleotide triphosphate hydrolases"/>
    <property type="match status" value="1"/>
</dbReference>
<evidence type="ECO:0000313" key="6">
    <source>
        <dbReference type="EMBL" id="CDW84136.1"/>
    </source>
</evidence>
<dbReference type="PANTHER" id="PTHR47981:SF20">
    <property type="entry name" value="RAS-RELATED PROTEIN RAB-7A"/>
    <property type="match status" value="1"/>
</dbReference>
<keyword evidence="5" id="KW-0636">Prenylation</keyword>
<keyword evidence="3" id="KW-0342">GTP-binding</keyword>
<dbReference type="NCBIfam" id="TIGR00231">
    <property type="entry name" value="small_GTP"/>
    <property type="match status" value="1"/>
</dbReference>
<dbReference type="AlphaFoldDB" id="A0A078AQ91"/>
<dbReference type="GO" id="GO:0003924">
    <property type="term" value="F:GTPase activity"/>
    <property type="evidence" value="ECO:0007669"/>
    <property type="project" value="InterPro"/>
</dbReference>
<dbReference type="PROSITE" id="PS51421">
    <property type="entry name" value="RAS"/>
    <property type="match status" value="1"/>
</dbReference>
<protein>
    <submittedName>
        <fullName evidence="6">Ras-related protein rab-7a</fullName>
    </submittedName>
</protein>
<dbReference type="FunFam" id="3.40.50.300:FF:000086">
    <property type="entry name" value="Ras-related small GTPase"/>
    <property type="match status" value="1"/>
</dbReference>
<keyword evidence="7" id="KW-1185">Reference proteome</keyword>
<proteinExistence type="inferred from homology"/>
<evidence type="ECO:0000256" key="1">
    <source>
        <dbReference type="ARBA" id="ARBA00006270"/>
    </source>
</evidence>
<sequence length="218" mass="24275">MSKKKNFLKIVILGDSGVGKTTLLQQYVNGKGNTQSKPTIGADFSKKELMIDNTIVTLQIWDTAGQEKFQSLGYAFYRGADCCALVYDITNQKSFDELSKWRDGFIKHASPPDPDSFPFILIGNKLDREHDRKIKSSDAKAWCQQNGDMAYYETSAKENISVDDAFIEMAKMAIKRDSSSQIFNLPDSIGGAGGALKLNAKDDQRRTKTQMEGKSCKC</sequence>
<dbReference type="CDD" id="cd01862">
    <property type="entry name" value="Rab7"/>
    <property type="match status" value="1"/>
</dbReference>
<keyword evidence="4" id="KW-0449">Lipoprotein</keyword>
<dbReference type="SUPFAM" id="SSF52540">
    <property type="entry name" value="P-loop containing nucleoside triphosphate hydrolases"/>
    <property type="match status" value="1"/>
</dbReference>
<organism evidence="6 7">
    <name type="scientific">Stylonychia lemnae</name>
    <name type="common">Ciliate</name>
    <dbReference type="NCBI Taxonomy" id="5949"/>
    <lineage>
        <taxon>Eukaryota</taxon>
        <taxon>Sar</taxon>
        <taxon>Alveolata</taxon>
        <taxon>Ciliophora</taxon>
        <taxon>Intramacronucleata</taxon>
        <taxon>Spirotrichea</taxon>
        <taxon>Stichotrichia</taxon>
        <taxon>Sporadotrichida</taxon>
        <taxon>Oxytrichidae</taxon>
        <taxon>Stylonychinae</taxon>
        <taxon>Stylonychia</taxon>
    </lineage>
</organism>
<dbReference type="OMA" id="FSHINSW"/>
<dbReference type="InterPro" id="IPR001806">
    <property type="entry name" value="Small_GTPase"/>
</dbReference>
<accession>A0A078AQ91</accession>
<evidence type="ECO:0000256" key="3">
    <source>
        <dbReference type="ARBA" id="ARBA00023134"/>
    </source>
</evidence>
<dbReference type="EMBL" id="CCKQ01012513">
    <property type="protein sequence ID" value="CDW84136.1"/>
    <property type="molecule type" value="Genomic_DNA"/>
</dbReference>
<dbReference type="SMART" id="SM00175">
    <property type="entry name" value="RAB"/>
    <property type="match status" value="1"/>
</dbReference>
<dbReference type="Pfam" id="PF00071">
    <property type="entry name" value="Ras"/>
    <property type="match status" value="1"/>
</dbReference>
<dbReference type="OrthoDB" id="299383at2759"/>
<dbReference type="SMART" id="SM00176">
    <property type="entry name" value="RAN"/>
    <property type="match status" value="1"/>
</dbReference>
<dbReference type="FunCoup" id="A0A078AQ91">
    <property type="interactions" value="397"/>
</dbReference>
<dbReference type="GO" id="GO:0005525">
    <property type="term" value="F:GTP binding"/>
    <property type="evidence" value="ECO:0007669"/>
    <property type="project" value="UniProtKB-KW"/>
</dbReference>
<dbReference type="PANTHER" id="PTHR47981">
    <property type="entry name" value="RAB FAMILY"/>
    <property type="match status" value="1"/>
</dbReference>
<evidence type="ECO:0000256" key="5">
    <source>
        <dbReference type="ARBA" id="ARBA00023289"/>
    </source>
</evidence>
<dbReference type="PROSITE" id="PS51420">
    <property type="entry name" value="RHO"/>
    <property type="match status" value="1"/>
</dbReference>
<dbReference type="SMART" id="SM00174">
    <property type="entry name" value="RHO"/>
    <property type="match status" value="1"/>
</dbReference>
<reference evidence="6 7" key="1">
    <citation type="submission" date="2014-06" db="EMBL/GenBank/DDBJ databases">
        <authorList>
            <person name="Swart Estienne"/>
        </authorList>
    </citation>
    <scope>NUCLEOTIDE SEQUENCE [LARGE SCALE GENOMIC DNA]</scope>
    <source>
        <strain evidence="6 7">130c</strain>
    </source>
</reference>
<gene>
    <name evidence="6" type="primary">Contig2802.g3001</name>
    <name evidence="6" type="ORF">STYLEM_13193</name>
</gene>
<dbReference type="SMART" id="SM00173">
    <property type="entry name" value="RAS"/>
    <property type="match status" value="1"/>
</dbReference>
<dbReference type="InterPro" id="IPR027417">
    <property type="entry name" value="P-loop_NTPase"/>
</dbReference>
<dbReference type="Proteomes" id="UP000039865">
    <property type="component" value="Unassembled WGS sequence"/>
</dbReference>
<comment type="similarity">
    <text evidence="1">Belongs to the small GTPase superfamily. Rab family.</text>
</comment>
<evidence type="ECO:0000256" key="4">
    <source>
        <dbReference type="ARBA" id="ARBA00023288"/>
    </source>
</evidence>
<dbReference type="InParanoid" id="A0A078AQ91"/>